<sequence>MHETQDEQGVDEDLMSLARRRQQGSVLQPILNLLVIAVLFSVVNDWRSEIAYFFESSEPVALGEVTAWPSKHRENPEWAPPVEHNSFVSLEGVPSRRSEGGDWEFFKLVGGDIYVQREGRLAGLSALEKEVATDEAGDNDRTYYEGQGRLLSFASSGERLAGLKRFYGERYGEHFCEDYDQAGLDELAERRREVITRNWTERYRQASAEEREAKGWTEYPTAAEVQEVFESQPLCVNAYFVQSGTRPVDHWWYVVMAALMGLFGAYNAYRVVRWARGWVQG</sequence>
<keyword evidence="1" id="KW-0472">Membrane</keyword>
<dbReference type="EMBL" id="QHKO01000006">
    <property type="protein sequence ID" value="RAL21250.1"/>
    <property type="molecule type" value="Genomic_DNA"/>
</dbReference>
<keyword evidence="3" id="KW-1185">Reference proteome</keyword>
<dbReference type="AlphaFoldDB" id="A0A328C570"/>
<feature type="transmembrane region" description="Helical" evidence="1">
    <location>
        <begin position="25"/>
        <end position="43"/>
    </location>
</feature>
<comment type="caution">
    <text evidence="2">The sequence shown here is derived from an EMBL/GenBank/DDBJ whole genome shotgun (WGS) entry which is preliminary data.</text>
</comment>
<keyword evidence="1" id="KW-1133">Transmembrane helix</keyword>
<feature type="transmembrane region" description="Helical" evidence="1">
    <location>
        <begin position="251"/>
        <end position="269"/>
    </location>
</feature>
<dbReference type="Proteomes" id="UP000249169">
    <property type="component" value="Unassembled WGS sequence"/>
</dbReference>
<protein>
    <submittedName>
        <fullName evidence="2">Uncharacterized protein</fullName>
    </submittedName>
</protein>
<organism evidence="2 3">
    <name type="scientific">Lujinxingia litoralis</name>
    <dbReference type="NCBI Taxonomy" id="2211119"/>
    <lineage>
        <taxon>Bacteria</taxon>
        <taxon>Deltaproteobacteria</taxon>
        <taxon>Bradymonadales</taxon>
        <taxon>Lujinxingiaceae</taxon>
        <taxon>Lujinxingia</taxon>
    </lineage>
</organism>
<keyword evidence="1" id="KW-0812">Transmembrane</keyword>
<evidence type="ECO:0000313" key="2">
    <source>
        <dbReference type="EMBL" id="RAL21250.1"/>
    </source>
</evidence>
<dbReference type="OrthoDB" id="5497048at2"/>
<evidence type="ECO:0000256" key="1">
    <source>
        <dbReference type="SAM" id="Phobius"/>
    </source>
</evidence>
<reference evidence="2 3" key="1">
    <citation type="submission" date="2018-05" db="EMBL/GenBank/DDBJ databases">
        <title>Lujinxingia marina gen. nov. sp. nov., a new facultative anaerobic member of the class Deltaproteobacteria, and proposal of Lujinxingaceae fam. nov.</title>
        <authorList>
            <person name="Li C.-M."/>
        </authorList>
    </citation>
    <scope>NUCLEOTIDE SEQUENCE [LARGE SCALE GENOMIC DNA]</scope>
    <source>
        <strain evidence="2 3">B210</strain>
    </source>
</reference>
<evidence type="ECO:0000313" key="3">
    <source>
        <dbReference type="Proteomes" id="UP000249169"/>
    </source>
</evidence>
<proteinExistence type="predicted"/>
<accession>A0A328C570</accession>
<dbReference type="RefSeq" id="WP_111730538.1">
    <property type="nucleotide sequence ID" value="NZ_QHKO01000006.1"/>
</dbReference>
<gene>
    <name evidence="2" type="ORF">DL240_14080</name>
</gene>
<name>A0A328C570_9DELT</name>